<dbReference type="Proteomes" id="UP001057402">
    <property type="component" value="Chromosome 6"/>
</dbReference>
<comment type="caution">
    <text evidence="1">The sequence shown here is derived from an EMBL/GenBank/DDBJ whole genome shotgun (WGS) entry which is preliminary data.</text>
</comment>
<keyword evidence="2" id="KW-1185">Reference proteome</keyword>
<proteinExistence type="predicted"/>
<name>A0ACB9QLB4_9MYRT</name>
<protein>
    <submittedName>
        <fullName evidence="1">Uncharacterized protein</fullName>
    </submittedName>
</protein>
<dbReference type="EMBL" id="CM042885">
    <property type="protein sequence ID" value="KAI4367331.1"/>
    <property type="molecule type" value="Genomic_DNA"/>
</dbReference>
<organism evidence="1 2">
    <name type="scientific">Melastoma candidum</name>
    <dbReference type="NCBI Taxonomy" id="119954"/>
    <lineage>
        <taxon>Eukaryota</taxon>
        <taxon>Viridiplantae</taxon>
        <taxon>Streptophyta</taxon>
        <taxon>Embryophyta</taxon>
        <taxon>Tracheophyta</taxon>
        <taxon>Spermatophyta</taxon>
        <taxon>Magnoliopsida</taxon>
        <taxon>eudicotyledons</taxon>
        <taxon>Gunneridae</taxon>
        <taxon>Pentapetalae</taxon>
        <taxon>rosids</taxon>
        <taxon>malvids</taxon>
        <taxon>Myrtales</taxon>
        <taxon>Melastomataceae</taxon>
        <taxon>Melastomatoideae</taxon>
        <taxon>Melastomateae</taxon>
        <taxon>Melastoma</taxon>
    </lineage>
</organism>
<evidence type="ECO:0000313" key="1">
    <source>
        <dbReference type="EMBL" id="KAI4367331.1"/>
    </source>
</evidence>
<reference evidence="2" key="1">
    <citation type="journal article" date="2023" name="Front. Plant Sci.">
        <title>Chromosomal-level genome assembly of Melastoma candidum provides insights into trichome evolution.</title>
        <authorList>
            <person name="Zhong Y."/>
            <person name="Wu W."/>
            <person name="Sun C."/>
            <person name="Zou P."/>
            <person name="Liu Y."/>
            <person name="Dai S."/>
            <person name="Zhou R."/>
        </authorList>
    </citation>
    <scope>NUCLEOTIDE SEQUENCE [LARGE SCALE GENOMIC DNA]</scope>
</reference>
<sequence>MSSSQSLGGQTPVGRVLGPSLDQIIKNASWRKHSNIVSAAKSALDLLHSLAPSSSSTAAAPLVGISFADSVVVLSPILLSLLSSQPKLIPPRPPRHLPSVLTQPRPHLPLPTLIPLIPPPAAGSSPSSPSQLISRLIQAVCDSCSVADDAAELAVLRVLLSAVRSPCLFIRGELLEFADKNLNEGSSIQFCQGFLKRGCGW</sequence>
<evidence type="ECO:0000313" key="2">
    <source>
        <dbReference type="Proteomes" id="UP001057402"/>
    </source>
</evidence>
<accession>A0ACB9QLB4</accession>
<gene>
    <name evidence="1" type="ORF">MLD38_023080</name>
</gene>